<dbReference type="SUPFAM" id="SSF51045">
    <property type="entry name" value="WW domain"/>
    <property type="match status" value="1"/>
</dbReference>
<gene>
    <name evidence="1" type="ORF">BJX66DRAFT_320464</name>
</gene>
<dbReference type="Proteomes" id="UP001610563">
    <property type="component" value="Unassembled WGS sequence"/>
</dbReference>
<dbReference type="EMBL" id="JBFTWV010000398">
    <property type="protein sequence ID" value="KAL2782535.1"/>
    <property type="molecule type" value="Genomic_DNA"/>
</dbReference>
<accession>A0ABR4FH28</accession>
<comment type="caution">
    <text evidence="1">The sequence shown here is derived from an EMBL/GenBank/DDBJ whole genome shotgun (WGS) entry which is preliminary data.</text>
</comment>
<protein>
    <submittedName>
        <fullName evidence="1">Uncharacterized protein</fullName>
    </submittedName>
</protein>
<organism evidence="1 2">
    <name type="scientific">Aspergillus keveii</name>
    <dbReference type="NCBI Taxonomy" id="714993"/>
    <lineage>
        <taxon>Eukaryota</taxon>
        <taxon>Fungi</taxon>
        <taxon>Dikarya</taxon>
        <taxon>Ascomycota</taxon>
        <taxon>Pezizomycotina</taxon>
        <taxon>Eurotiomycetes</taxon>
        <taxon>Eurotiomycetidae</taxon>
        <taxon>Eurotiales</taxon>
        <taxon>Aspergillaceae</taxon>
        <taxon>Aspergillus</taxon>
        <taxon>Aspergillus subgen. Nidulantes</taxon>
    </lineage>
</organism>
<reference evidence="1 2" key="1">
    <citation type="submission" date="2024-07" db="EMBL/GenBank/DDBJ databases">
        <title>Section-level genome sequencing and comparative genomics of Aspergillus sections Usti and Cavernicolus.</title>
        <authorList>
            <consortium name="Lawrence Berkeley National Laboratory"/>
            <person name="Nybo J.L."/>
            <person name="Vesth T.C."/>
            <person name="Theobald S."/>
            <person name="Frisvad J.C."/>
            <person name="Larsen T.O."/>
            <person name="Kjaerboelling I."/>
            <person name="Rothschild-Mancinelli K."/>
            <person name="Lyhne E.K."/>
            <person name="Kogle M.E."/>
            <person name="Barry K."/>
            <person name="Clum A."/>
            <person name="Na H."/>
            <person name="Ledsgaard L."/>
            <person name="Lin J."/>
            <person name="Lipzen A."/>
            <person name="Kuo A."/>
            <person name="Riley R."/>
            <person name="Mondo S."/>
            <person name="Labutti K."/>
            <person name="Haridas S."/>
            <person name="Pangalinan J."/>
            <person name="Salamov A.A."/>
            <person name="Simmons B.A."/>
            <person name="Magnuson J.K."/>
            <person name="Chen J."/>
            <person name="Drula E."/>
            <person name="Henrissat B."/>
            <person name="Wiebenga A."/>
            <person name="Lubbers R.J."/>
            <person name="Gomes A.C."/>
            <person name="Makela M.R."/>
            <person name="Stajich J."/>
            <person name="Grigoriev I.V."/>
            <person name="Mortensen U.H."/>
            <person name="De Vries R.P."/>
            <person name="Baker S.E."/>
            <person name="Andersen M.R."/>
        </authorList>
    </citation>
    <scope>NUCLEOTIDE SEQUENCE [LARGE SCALE GENOMIC DNA]</scope>
    <source>
        <strain evidence="1 2">CBS 209.92</strain>
    </source>
</reference>
<keyword evidence="2" id="KW-1185">Reference proteome</keyword>
<dbReference type="InterPro" id="IPR036020">
    <property type="entry name" value="WW_dom_sf"/>
</dbReference>
<dbReference type="Gene3D" id="2.20.70.10">
    <property type="match status" value="1"/>
</dbReference>
<sequence>MGSSISSPLHPQTPLPAGWIEPWNRVYQHFYFLETQSGMTHRETPQQSGKNKSLVGKWAVFRILRGLGR</sequence>
<proteinExistence type="predicted"/>
<name>A0ABR4FH28_9EURO</name>
<evidence type="ECO:0000313" key="1">
    <source>
        <dbReference type="EMBL" id="KAL2782535.1"/>
    </source>
</evidence>
<evidence type="ECO:0000313" key="2">
    <source>
        <dbReference type="Proteomes" id="UP001610563"/>
    </source>
</evidence>